<accession>A0A379Y1M2</accession>
<feature type="transmembrane region" description="Helical" evidence="1">
    <location>
        <begin position="6"/>
        <end position="25"/>
    </location>
</feature>
<dbReference type="EMBL" id="UGYK01000001">
    <property type="protein sequence ID" value="SUI38840.1"/>
    <property type="molecule type" value="Genomic_DNA"/>
</dbReference>
<protein>
    <submittedName>
        <fullName evidence="2">Uncharacterized protein</fullName>
    </submittedName>
</protein>
<dbReference type="AlphaFoldDB" id="A0A379Y1M2"/>
<feature type="transmembrane region" description="Helical" evidence="1">
    <location>
        <begin position="68"/>
        <end position="91"/>
    </location>
</feature>
<evidence type="ECO:0000313" key="3">
    <source>
        <dbReference type="Proteomes" id="UP000254765"/>
    </source>
</evidence>
<evidence type="ECO:0000256" key="1">
    <source>
        <dbReference type="SAM" id="Phobius"/>
    </source>
</evidence>
<feature type="transmembrane region" description="Helical" evidence="1">
    <location>
        <begin position="103"/>
        <end position="124"/>
    </location>
</feature>
<proteinExistence type="predicted"/>
<sequence length="128" mass="14117">MFSKRISFFYPLSWVVFLGLGAVSLRTGSQEQTFLNWPLWLGLCVLGTLIIVLWVVVFEPNDTSSGPYASGLVCFVAWVLWFVISLFGIVVQGVDFWPSMEALLLLNALTVGLASIFFLGFLMAEGGV</sequence>
<gene>
    <name evidence="2" type="ORF">NCTC10211_00041</name>
</gene>
<evidence type="ECO:0000313" key="2">
    <source>
        <dbReference type="EMBL" id="SUI38840.1"/>
    </source>
</evidence>
<keyword evidence="1" id="KW-0472">Membrane</keyword>
<keyword evidence="1" id="KW-1133">Transmembrane helix</keyword>
<name>A0A379Y1M2_SERMA</name>
<reference evidence="2 3" key="1">
    <citation type="submission" date="2018-06" db="EMBL/GenBank/DDBJ databases">
        <authorList>
            <consortium name="Pathogen Informatics"/>
            <person name="Doyle S."/>
        </authorList>
    </citation>
    <scope>NUCLEOTIDE SEQUENCE [LARGE SCALE GENOMIC DNA]</scope>
    <source>
        <strain evidence="2 3">NCTC10211</strain>
    </source>
</reference>
<dbReference type="RefSeq" id="WP_033641527.1">
    <property type="nucleotide sequence ID" value="NC_015972.3"/>
</dbReference>
<dbReference type="Proteomes" id="UP000254765">
    <property type="component" value="Unassembled WGS sequence"/>
</dbReference>
<keyword evidence="1" id="KW-0812">Transmembrane</keyword>
<feature type="transmembrane region" description="Helical" evidence="1">
    <location>
        <begin position="37"/>
        <end position="56"/>
    </location>
</feature>
<organism evidence="2 3">
    <name type="scientific">Serratia marcescens</name>
    <dbReference type="NCBI Taxonomy" id="615"/>
    <lineage>
        <taxon>Bacteria</taxon>
        <taxon>Pseudomonadati</taxon>
        <taxon>Pseudomonadota</taxon>
        <taxon>Gammaproteobacteria</taxon>
        <taxon>Enterobacterales</taxon>
        <taxon>Yersiniaceae</taxon>
        <taxon>Serratia</taxon>
    </lineage>
</organism>